<sequence length="34" mass="3997">AITEYIDYYTNDRPQRGLGVLTPMEFHEKQRLAA</sequence>
<evidence type="ECO:0000313" key="4">
    <source>
        <dbReference type="EMBL" id="RGZ74512.1"/>
    </source>
</evidence>
<dbReference type="EMBL" id="QSEP01000251">
    <property type="protein sequence ID" value="RGZ74427.1"/>
    <property type="molecule type" value="Genomic_DNA"/>
</dbReference>
<name>A0A413PV35_9FIRM</name>
<evidence type="ECO:0000313" key="5">
    <source>
        <dbReference type="EMBL" id="RGZ80351.1"/>
    </source>
</evidence>
<protein>
    <recommendedName>
        <fullName evidence="1">Integrase catalytic domain-containing protein</fullName>
    </recommendedName>
</protein>
<evidence type="ECO:0000313" key="3">
    <source>
        <dbReference type="EMBL" id="RGZ74427.1"/>
    </source>
</evidence>
<dbReference type="EMBL" id="QSEP01000255">
    <property type="protein sequence ID" value="RGZ74317.1"/>
    <property type="molecule type" value="Genomic_DNA"/>
</dbReference>
<dbReference type="EMBL" id="QSEP01000084">
    <property type="protein sequence ID" value="RGZ80823.1"/>
    <property type="molecule type" value="Genomic_DNA"/>
</dbReference>
<dbReference type="OrthoDB" id="9775203at2"/>
<evidence type="ECO:0000313" key="2">
    <source>
        <dbReference type="EMBL" id="RGZ74317.1"/>
    </source>
</evidence>
<dbReference type="EMBL" id="QSEP01000008">
    <property type="protein sequence ID" value="RGZ85432.1"/>
    <property type="molecule type" value="Genomic_DNA"/>
</dbReference>
<feature type="domain" description="Integrase catalytic" evidence="1">
    <location>
        <begin position="1"/>
        <end position="29"/>
    </location>
</feature>
<dbReference type="AlphaFoldDB" id="A0A413PV35"/>
<reference evidence="5 8" key="1">
    <citation type="submission" date="2018-08" db="EMBL/GenBank/DDBJ databases">
        <title>A genome reference for cultivated species of the human gut microbiota.</title>
        <authorList>
            <person name="Zou Y."/>
            <person name="Xue W."/>
            <person name="Luo G."/>
        </authorList>
    </citation>
    <scope>NUCLEOTIDE SEQUENCE [LARGE SCALE GENOMIC DNA]</scope>
    <source>
        <strain evidence="5 8">AM48-23BH</strain>
    </source>
</reference>
<organism evidence="5 8">
    <name type="scientific">Anaerobutyricum hallii</name>
    <dbReference type="NCBI Taxonomy" id="39488"/>
    <lineage>
        <taxon>Bacteria</taxon>
        <taxon>Bacillati</taxon>
        <taxon>Bacillota</taxon>
        <taxon>Clostridia</taxon>
        <taxon>Lachnospirales</taxon>
        <taxon>Lachnospiraceae</taxon>
        <taxon>Anaerobutyricum</taxon>
    </lineage>
</organism>
<evidence type="ECO:0000259" key="1">
    <source>
        <dbReference type="Pfam" id="PF13333"/>
    </source>
</evidence>
<accession>A0A413PV35</accession>
<dbReference type="Pfam" id="PF13333">
    <property type="entry name" value="rve_2"/>
    <property type="match status" value="1"/>
</dbReference>
<proteinExistence type="predicted"/>
<evidence type="ECO:0000313" key="8">
    <source>
        <dbReference type="Proteomes" id="UP000286561"/>
    </source>
</evidence>
<dbReference type="EMBL" id="QSEP01000247">
    <property type="protein sequence ID" value="RGZ74512.1"/>
    <property type="molecule type" value="Genomic_DNA"/>
</dbReference>
<dbReference type="EMBL" id="QSEP01000089">
    <property type="protein sequence ID" value="RGZ80351.1"/>
    <property type="molecule type" value="Genomic_DNA"/>
</dbReference>
<comment type="caution">
    <text evidence="5">The sequence shown here is derived from an EMBL/GenBank/DDBJ whole genome shotgun (WGS) entry which is preliminary data.</text>
</comment>
<dbReference type="InterPro" id="IPR001584">
    <property type="entry name" value="Integrase_cat-core"/>
</dbReference>
<evidence type="ECO:0000313" key="6">
    <source>
        <dbReference type="EMBL" id="RGZ80823.1"/>
    </source>
</evidence>
<dbReference type="GO" id="GO:0015074">
    <property type="term" value="P:DNA integration"/>
    <property type="evidence" value="ECO:0007669"/>
    <property type="project" value="InterPro"/>
</dbReference>
<gene>
    <name evidence="7" type="ORF">DW972_03225</name>
    <name evidence="6" type="ORF">DW972_11345</name>
    <name evidence="5" type="ORF">DW972_11615</name>
    <name evidence="4" type="ORF">DW972_15890</name>
    <name evidence="3" type="ORF">DW972_15915</name>
    <name evidence="2" type="ORF">DW972_15950</name>
</gene>
<dbReference type="Proteomes" id="UP000286561">
    <property type="component" value="Unassembled WGS sequence"/>
</dbReference>
<evidence type="ECO:0000313" key="7">
    <source>
        <dbReference type="EMBL" id="RGZ85432.1"/>
    </source>
</evidence>
<feature type="non-terminal residue" evidence="5">
    <location>
        <position position="1"/>
    </location>
</feature>